<feature type="region of interest" description="Disordered" evidence="1">
    <location>
        <begin position="175"/>
        <end position="200"/>
    </location>
</feature>
<feature type="region of interest" description="Disordered" evidence="1">
    <location>
        <begin position="1"/>
        <end position="20"/>
    </location>
</feature>
<feature type="region of interest" description="Disordered" evidence="1">
    <location>
        <begin position="284"/>
        <end position="309"/>
    </location>
</feature>
<sequence length="675" mass="71936">MAAAPQSPGRSTPACPVAGHWTLTGATDPVLLGTGQEGHSPALAKRWVHEDPSAPPSGFATAAGAKLEISSEGAFTETVDGAPPTAWWELDGTLLDTPAPSDGRVIAEGDALHLVPRAGIGRVSYEVDGVLHGADTTTVSDRLALDHGGTLLRTVSVSQDAGDMLGRTWYRYERTTSGSHPSTTAAAAGCDSGPASGPREVRDVPGLEDGLRLEVPSDLAAAILADHARAERLDRENTEARAQGASGAAAWSPADGIVDLRLLLLDALAPQSVEQIGGTSVRMSDGKVLRGPAPSAGEKEDLRPAPDPSVLPVLRDRLAPLLAGCLPRPGRPRAEIGSLLVADPARQEVRWMLFTGRAAALWNEAIRDGFPYRRCLDLARELRDIDPERLRRRVPALPAVLLDDTASRAHPDVILELAAALSAPTDESHLQDLHAAFEQELSEAADAPAVPTLWNAVRLDLPADRAAVIRDQQREALRVDAEHSLQTHVERGTRFTSPEKRGIANIQTISLGRRNGEARVGTRTGLVHRLRDGRGLARPGRRGFGRHVPHGWPRPGEFADFVLEFEVAPALAEIDLDPAEGAAAAVGSLQVLDLRTGEVRWVLFLGEAAEGWEHAVRAAMLEDTAIELGRELQAMSAEEFARRIPPLPITLHDALTGLEPLPGIEIPGRSEENPG</sequence>
<gene>
    <name evidence="2" type="ORF">M4486_03365</name>
</gene>
<dbReference type="Proteomes" id="UP001055868">
    <property type="component" value="Chromosome"/>
</dbReference>
<name>A0ABY4NAJ4_9MICO</name>
<feature type="compositionally biased region" description="Polar residues" evidence="1">
    <location>
        <begin position="175"/>
        <end position="185"/>
    </location>
</feature>
<evidence type="ECO:0000313" key="3">
    <source>
        <dbReference type="Proteomes" id="UP001055868"/>
    </source>
</evidence>
<evidence type="ECO:0000256" key="1">
    <source>
        <dbReference type="SAM" id="MobiDB-lite"/>
    </source>
</evidence>
<proteinExistence type="predicted"/>
<reference evidence="2" key="1">
    <citation type="submission" date="2022-05" db="EMBL/GenBank/DDBJ databases">
        <title>Genomic analysis of Brachybacterium sp. CBA3104.</title>
        <authorList>
            <person name="Roh S.W."/>
            <person name="Kim Y.B."/>
            <person name="Kim Y."/>
        </authorList>
    </citation>
    <scope>NUCLEOTIDE SEQUENCE</scope>
    <source>
        <strain evidence="2">CBA3104</strain>
    </source>
</reference>
<protein>
    <recommendedName>
        <fullName evidence="4">DUF4132 domain-containing protein</fullName>
    </recommendedName>
</protein>
<keyword evidence="3" id="KW-1185">Reference proteome</keyword>
<dbReference type="RefSeq" id="WP_249479657.1">
    <property type="nucleotide sequence ID" value="NZ_CP097218.1"/>
</dbReference>
<dbReference type="EMBL" id="CP097218">
    <property type="protein sequence ID" value="UQN30395.1"/>
    <property type="molecule type" value="Genomic_DNA"/>
</dbReference>
<accession>A0ABY4NAJ4</accession>
<evidence type="ECO:0008006" key="4">
    <source>
        <dbReference type="Google" id="ProtNLM"/>
    </source>
</evidence>
<organism evidence="2 3">
    <name type="scientific">Brachybacterium kimchii</name>
    <dbReference type="NCBI Taxonomy" id="2942909"/>
    <lineage>
        <taxon>Bacteria</taxon>
        <taxon>Bacillati</taxon>
        <taxon>Actinomycetota</taxon>
        <taxon>Actinomycetes</taxon>
        <taxon>Micrococcales</taxon>
        <taxon>Dermabacteraceae</taxon>
        <taxon>Brachybacterium</taxon>
    </lineage>
</organism>
<evidence type="ECO:0000313" key="2">
    <source>
        <dbReference type="EMBL" id="UQN30395.1"/>
    </source>
</evidence>